<organism evidence="1 2">
    <name type="scientific">Prunus yedoensis var. nudiflora</name>
    <dbReference type="NCBI Taxonomy" id="2094558"/>
    <lineage>
        <taxon>Eukaryota</taxon>
        <taxon>Viridiplantae</taxon>
        <taxon>Streptophyta</taxon>
        <taxon>Embryophyta</taxon>
        <taxon>Tracheophyta</taxon>
        <taxon>Spermatophyta</taxon>
        <taxon>Magnoliopsida</taxon>
        <taxon>eudicotyledons</taxon>
        <taxon>Gunneridae</taxon>
        <taxon>Pentapetalae</taxon>
        <taxon>rosids</taxon>
        <taxon>fabids</taxon>
        <taxon>Rosales</taxon>
        <taxon>Rosaceae</taxon>
        <taxon>Amygdaloideae</taxon>
        <taxon>Amygdaleae</taxon>
        <taxon>Prunus</taxon>
    </lineage>
</organism>
<dbReference type="AlphaFoldDB" id="A0A315AXS7"/>
<gene>
    <name evidence="1" type="ORF">Pyn_14966</name>
</gene>
<sequence length="113" mass="13075">MQLRCFLQRSWCLLKNMVGRFPLQKWSGVSLQKWSGVSLQNWPNASFCKSGRALLKKLGWALLKSLGRPLLLQKAGSGRIFSLRLGRPPRNTWASKVRPRKLKFGRRYFRQGS</sequence>
<dbReference type="EMBL" id="PJQY01000086">
    <property type="protein sequence ID" value="PQQ19026.1"/>
    <property type="molecule type" value="Genomic_DNA"/>
</dbReference>
<protein>
    <submittedName>
        <fullName evidence="1">Uncharacterized protein</fullName>
    </submittedName>
</protein>
<proteinExistence type="predicted"/>
<comment type="caution">
    <text evidence="1">The sequence shown here is derived from an EMBL/GenBank/DDBJ whole genome shotgun (WGS) entry which is preliminary data.</text>
</comment>
<dbReference type="Proteomes" id="UP000250321">
    <property type="component" value="Unassembled WGS sequence"/>
</dbReference>
<evidence type="ECO:0000313" key="2">
    <source>
        <dbReference type="Proteomes" id="UP000250321"/>
    </source>
</evidence>
<accession>A0A315AXS7</accession>
<reference evidence="1 2" key="1">
    <citation type="submission" date="2018-02" db="EMBL/GenBank/DDBJ databases">
        <title>Draft genome of wild Prunus yedoensis var. nudiflora.</title>
        <authorList>
            <person name="Baek S."/>
            <person name="Kim J.-H."/>
            <person name="Choi K."/>
            <person name="Kim G.-B."/>
            <person name="Cho A."/>
            <person name="Jang H."/>
            <person name="Shin C.-H."/>
            <person name="Yu H.-J."/>
            <person name="Mun J.-H."/>
        </authorList>
    </citation>
    <scope>NUCLEOTIDE SEQUENCE [LARGE SCALE GENOMIC DNA]</scope>
    <source>
        <strain evidence="2">cv. Jeju island</strain>
        <tissue evidence="1">Leaf</tissue>
    </source>
</reference>
<name>A0A315AXS7_PRUYE</name>
<evidence type="ECO:0000313" key="1">
    <source>
        <dbReference type="EMBL" id="PQQ19026.1"/>
    </source>
</evidence>
<keyword evidence="2" id="KW-1185">Reference proteome</keyword>